<keyword evidence="3" id="KW-1185">Reference proteome</keyword>
<evidence type="ECO:0008006" key="4">
    <source>
        <dbReference type="Google" id="ProtNLM"/>
    </source>
</evidence>
<comment type="caution">
    <text evidence="2">The sequence shown here is derived from an EMBL/GenBank/DDBJ whole genome shotgun (WGS) entry which is preliminary data.</text>
</comment>
<name>A0ABY6V1W0_BIOOC</name>
<feature type="region of interest" description="Disordered" evidence="1">
    <location>
        <begin position="398"/>
        <end position="419"/>
    </location>
</feature>
<accession>A0ABY6V1W0</accession>
<feature type="compositionally biased region" description="Polar residues" evidence="1">
    <location>
        <begin position="398"/>
        <end position="411"/>
    </location>
</feature>
<evidence type="ECO:0000313" key="2">
    <source>
        <dbReference type="EMBL" id="VUC37600.1"/>
    </source>
</evidence>
<sequence length="554" mass="63274">MDEFASWHFNDLCGIRKPEFKPESSEQSRRAKLFEDELTSTLRQAIPSLPVEMHIRIAEFCIREFAAGRLTSLLEKGNWRFTVEVNHQSNVWASYIDFEGHRYVKSLYDEEDEELAHIDEHDRKQVYKAEDESNILFVKKNFLGVQDIIFGNSSNEPSVKEEQGVWWQVHSLPEDFTLTAKADRIKLRDIKVNPFEGPYPISRPQTLWSTPGAYHHHNFMSDDIRDVYPRFAFKGPRHMVSVDLKDPEMFGLSFSLHAVSGGKERNLAAIHVHTPGESLELLYGKSDQEHSPKTWKHIPFARGEVISEIWAKNIQRGVASAAQDTAFYFAVQTRPDYYDYNILIVTSRGQVHRIGTARNDPPRRWELVHRSASGPGRIYFERPEDEIAETWSIGFDSQDSNHELSSPTEQPASAPPCRSLEAGLTPPMMPINCSWVKLDNLVKVTACVQKLNKTPVDYVSGLLLDFADGSVNSLGDVRLDSLSEPQVVGDTTDLLRLRYDTSAGVRFIKACTIGPTRDGRDNLDVEIPLRGMLEWCHCRRDTWIWHDGELFGQT</sequence>
<dbReference type="Proteomes" id="UP000766486">
    <property type="component" value="Unassembled WGS sequence"/>
</dbReference>
<protein>
    <recommendedName>
        <fullName evidence="4">Dipeptidylpeptidase IV N-terminal domain-containing protein</fullName>
    </recommendedName>
</protein>
<proteinExistence type="predicted"/>
<gene>
    <name evidence="2" type="ORF">CLO192961_LOCUS476200</name>
</gene>
<dbReference type="EMBL" id="CABFNS010001012">
    <property type="protein sequence ID" value="VUC37600.1"/>
    <property type="molecule type" value="Genomic_DNA"/>
</dbReference>
<reference evidence="2 3" key="1">
    <citation type="submission" date="2019-06" db="EMBL/GenBank/DDBJ databases">
        <authorList>
            <person name="Broberg M."/>
        </authorList>
    </citation>
    <scope>NUCLEOTIDE SEQUENCE [LARGE SCALE GENOMIC DNA]</scope>
</reference>
<evidence type="ECO:0000313" key="3">
    <source>
        <dbReference type="Proteomes" id="UP000766486"/>
    </source>
</evidence>
<organism evidence="2 3">
    <name type="scientific">Bionectria ochroleuca</name>
    <name type="common">Gliocladium roseum</name>
    <dbReference type="NCBI Taxonomy" id="29856"/>
    <lineage>
        <taxon>Eukaryota</taxon>
        <taxon>Fungi</taxon>
        <taxon>Dikarya</taxon>
        <taxon>Ascomycota</taxon>
        <taxon>Pezizomycotina</taxon>
        <taxon>Sordariomycetes</taxon>
        <taxon>Hypocreomycetidae</taxon>
        <taxon>Hypocreales</taxon>
        <taxon>Bionectriaceae</taxon>
        <taxon>Clonostachys</taxon>
    </lineage>
</organism>
<evidence type="ECO:0000256" key="1">
    <source>
        <dbReference type="SAM" id="MobiDB-lite"/>
    </source>
</evidence>